<proteinExistence type="inferred from homology"/>
<dbReference type="CDD" id="cd09106">
    <property type="entry name" value="PLDc_vPLD3_4_5_like_1"/>
    <property type="match status" value="1"/>
</dbReference>
<sequence>MCGCDDSPLNWIFISVNVQFSSLSFFPYDRYLFWPLLNAVLLLTLLYPNDSQPLVFRPHYPGGSQLNLNEQEARILATSPGCTVLLVESMPENLTYSWGSPKHASTYFAWNLLLDEAKTRLNIASFYWSLLAEPNFNFSAVEQGQAIFKKLLDKSKAVNVTIAQSGPKTNSSELDRMAAAGAQIHWVDVEHLLGRGVLHTKLWSVDDRHGYLGSANMDWRSLTEVKELGALFVNCPELVSDLDKIHSAYCVVANGLPDTWPDNLKTGHNHSNPMQISINGIPSSVYFASSPIAFNPPGRTSDLDAIMRTIERARKFIYISVMDYSPEIVSYDTNQSLEYWPVIDDALRTASLNRDVEVRLLISRWSHSARSALNYLSSLRALHGIRGSRLRVRYFVVPSFTAEQQSIPYARVNHNKYMVTDRTAYIGTSNWSGDYFLYAGGASFVIEEQENYTCNDDILQHPDSSPKSIRIQLTDIFLRDWNSEYSFEL</sequence>
<comment type="similarity">
    <text evidence="1">Belongs to the phospholipase D family.</text>
</comment>
<accession>A0AAV2TQ88</accession>
<name>A0AAV2TQ88_CALDB</name>
<evidence type="ECO:0000256" key="1">
    <source>
        <dbReference type="ARBA" id="ARBA00008664"/>
    </source>
</evidence>
<comment type="caution">
    <text evidence="3">The sequence shown here is derived from an EMBL/GenBank/DDBJ whole genome shotgun (WGS) entry which is preliminary data.</text>
</comment>
<dbReference type="PANTHER" id="PTHR10185:SF17">
    <property type="entry name" value="GM01519P-RELATED"/>
    <property type="match status" value="1"/>
</dbReference>
<dbReference type="EMBL" id="CAXLJL010000612">
    <property type="protein sequence ID" value="CAL5139550.1"/>
    <property type="molecule type" value="Genomic_DNA"/>
</dbReference>
<organism evidence="3 4">
    <name type="scientific">Calicophoron daubneyi</name>
    <name type="common">Rumen fluke</name>
    <name type="synonym">Paramphistomum daubneyi</name>
    <dbReference type="NCBI Taxonomy" id="300641"/>
    <lineage>
        <taxon>Eukaryota</taxon>
        <taxon>Metazoa</taxon>
        <taxon>Spiralia</taxon>
        <taxon>Lophotrochozoa</taxon>
        <taxon>Platyhelminthes</taxon>
        <taxon>Trematoda</taxon>
        <taxon>Digenea</taxon>
        <taxon>Plagiorchiida</taxon>
        <taxon>Pronocephalata</taxon>
        <taxon>Paramphistomoidea</taxon>
        <taxon>Paramphistomidae</taxon>
        <taxon>Calicophoron</taxon>
    </lineage>
</organism>
<dbReference type="AlphaFoldDB" id="A0AAV2TQ88"/>
<dbReference type="CDD" id="cd09107">
    <property type="entry name" value="PLDc_vPLD3_4_5_like_2"/>
    <property type="match status" value="1"/>
</dbReference>
<dbReference type="SMART" id="SM00155">
    <property type="entry name" value="PLDc"/>
    <property type="match status" value="2"/>
</dbReference>
<dbReference type="InterPro" id="IPR050874">
    <property type="entry name" value="Diverse_PLD-related"/>
</dbReference>
<evidence type="ECO:0000313" key="4">
    <source>
        <dbReference type="Proteomes" id="UP001497525"/>
    </source>
</evidence>
<dbReference type="PROSITE" id="PS50035">
    <property type="entry name" value="PLD"/>
    <property type="match status" value="2"/>
</dbReference>
<gene>
    <name evidence="3" type="ORF">CDAUBV1_LOCUS14674</name>
</gene>
<dbReference type="Pfam" id="PF13918">
    <property type="entry name" value="PLDc_3"/>
    <property type="match status" value="1"/>
</dbReference>
<evidence type="ECO:0000313" key="3">
    <source>
        <dbReference type="EMBL" id="CAL5139550.1"/>
    </source>
</evidence>
<feature type="domain" description="PLD phosphodiesterase" evidence="2">
    <location>
        <begin position="409"/>
        <end position="435"/>
    </location>
</feature>
<feature type="domain" description="PLD phosphodiesterase" evidence="2">
    <location>
        <begin position="194"/>
        <end position="221"/>
    </location>
</feature>
<dbReference type="Gene3D" id="3.30.870.10">
    <property type="entry name" value="Endonuclease Chain A"/>
    <property type="match status" value="2"/>
</dbReference>
<dbReference type="PANTHER" id="PTHR10185">
    <property type="entry name" value="PHOSPHOLIPASE D - RELATED"/>
    <property type="match status" value="1"/>
</dbReference>
<dbReference type="InterPro" id="IPR032803">
    <property type="entry name" value="PLDc_3"/>
</dbReference>
<dbReference type="Proteomes" id="UP001497525">
    <property type="component" value="Unassembled WGS sequence"/>
</dbReference>
<dbReference type="GO" id="GO:0003824">
    <property type="term" value="F:catalytic activity"/>
    <property type="evidence" value="ECO:0007669"/>
    <property type="project" value="InterPro"/>
</dbReference>
<reference evidence="3" key="1">
    <citation type="submission" date="2024-06" db="EMBL/GenBank/DDBJ databases">
        <authorList>
            <person name="Liu X."/>
            <person name="Lenzi L."/>
            <person name="Haldenby T S."/>
            <person name="Uol C."/>
        </authorList>
    </citation>
    <scope>NUCLEOTIDE SEQUENCE</scope>
</reference>
<dbReference type="SUPFAM" id="SSF56024">
    <property type="entry name" value="Phospholipase D/nuclease"/>
    <property type="match status" value="2"/>
</dbReference>
<dbReference type="InterPro" id="IPR001736">
    <property type="entry name" value="PLipase_D/transphosphatidylase"/>
</dbReference>
<evidence type="ECO:0000259" key="2">
    <source>
        <dbReference type="PROSITE" id="PS50035"/>
    </source>
</evidence>
<protein>
    <recommendedName>
        <fullName evidence="2">PLD phosphodiesterase domain-containing protein</fullName>
    </recommendedName>
</protein>